<dbReference type="InterPro" id="IPR050300">
    <property type="entry name" value="GDXG_lipolytic_enzyme"/>
</dbReference>
<dbReference type="Proteomes" id="UP001067235">
    <property type="component" value="Unassembled WGS sequence"/>
</dbReference>
<evidence type="ECO:0000256" key="3">
    <source>
        <dbReference type="PROSITE-ProRule" id="PRU10038"/>
    </source>
</evidence>
<dbReference type="InterPro" id="IPR033140">
    <property type="entry name" value="Lipase_GDXG_put_SER_AS"/>
</dbReference>
<name>A0ABT4MVH3_GORRU</name>
<accession>A0ABT4MVH3</accession>
<dbReference type="EMBL" id="JAPWIE010000004">
    <property type="protein sequence ID" value="MCZ4551014.1"/>
    <property type="molecule type" value="Genomic_DNA"/>
</dbReference>
<keyword evidence="2 5" id="KW-0378">Hydrolase</keyword>
<protein>
    <submittedName>
        <fullName evidence="5">Alpha/beta hydrolase</fullName>
    </submittedName>
</protein>
<dbReference type="PROSITE" id="PS01174">
    <property type="entry name" value="LIPASE_GDXG_SER"/>
    <property type="match status" value="1"/>
</dbReference>
<evidence type="ECO:0000256" key="2">
    <source>
        <dbReference type="ARBA" id="ARBA00022801"/>
    </source>
</evidence>
<dbReference type="GO" id="GO:0016787">
    <property type="term" value="F:hydrolase activity"/>
    <property type="evidence" value="ECO:0007669"/>
    <property type="project" value="UniProtKB-KW"/>
</dbReference>
<dbReference type="Pfam" id="PF07859">
    <property type="entry name" value="Abhydrolase_3"/>
    <property type="match status" value="1"/>
</dbReference>
<proteinExistence type="inferred from homology"/>
<evidence type="ECO:0000313" key="6">
    <source>
        <dbReference type="Proteomes" id="UP001067235"/>
    </source>
</evidence>
<dbReference type="RefSeq" id="WP_301571721.1">
    <property type="nucleotide sequence ID" value="NZ_JAPWIE010000004.1"/>
</dbReference>
<dbReference type="SUPFAM" id="SSF53474">
    <property type="entry name" value="alpha/beta-Hydrolases"/>
    <property type="match status" value="1"/>
</dbReference>
<organism evidence="5 6">
    <name type="scientific">Gordonia rubripertincta</name>
    <name type="common">Rhodococcus corallinus</name>
    <dbReference type="NCBI Taxonomy" id="36822"/>
    <lineage>
        <taxon>Bacteria</taxon>
        <taxon>Bacillati</taxon>
        <taxon>Actinomycetota</taxon>
        <taxon>Actinomycetes</taxon>
        <taxon>Mycobacteriales</taxon>
        <taxon>Gordoniaceae</taxon>
        <taxon>Gordonia</taxon>
    </lineage>
</organism>
<feature type="domain" description="Alpha/beta hydrolase fold-3" evidence="4">
    <location>
        <begin position="78"/>
        <end position="278"/>
    </location>
</feature>
<evidence type="ECO:0000313" key="5">
    <source>
        <dbReference type="EMBL" id="MCZ4551014.1"/>
    </source>
</evidence>
<gene>
    <name evidence="5" type="ORF">O4213_13560</name>
</gene>
<evidence type="ECO:0000259" key="4">
    <source>
        <dbReference type="Pfam" id="PF07859"/>
    </source>
</evidence>
<reference evidence="5" key="1">
    <citation type="submission" date="2022-12" db="EMBL/GenBank/DDBJ databases">
        <authorList>
            <person name="Krivoruchko A.V."/>
            <person name="Elkin A."/>
        </authorList>
    </citation>
    <scope>NUCLEOTIDE SEQUENCE</scope>
    <source>
        <strain evidence="5">IEGM 1388</strain>
    </source>
</reference>
<keyword evidence="6" id="KW-1185">Reference proteome</keyword>
<dbReference type="InterPro" id="IPR029058">
    <property type="entry name" value="AB_hydrolase_fold"/>
</dbReference>
<feature type="active site" evidence="3">
    <location>
        <position position="151"/>
    </location>
</feature>
<evidence type="ECO:0000256" key="1">
    <source>
        <dbReference type="ARBA" id="ARBA00010515"/>
    </source>
</evidence>
<comment type="caution">
    <text evidence="5">The sequence shown here is derived from an EMBL/GenBank/DDBJ whole genome shotgun (WGS) entry which is preliminary data.</text>
</comment>
<dbReference type="Gene3D" id="3.40.50.1820">
    <property type="entry name" value="alpha/beta hydrolase"/>
    <property type="match status" value="1"/>
</dbReference>
<dbReference type="PANTHER" id="PTHR48081:SF8">
    <property type="entry name" value="ALPHA_BETA HYDROLASE FOLD-3 DOMAIN-CONTAINING PROTEIN-RELATED"/>
    <property type="match status" value="1"/>
</dbReference>
<comment type="similarity">
    <text evidence="1">Belongs to the 'GDXG' lipolytic enzyme family.</text>
</comment>
<dbReference type="InterPro" id="IPR013094">
    <property type="entry name" value="AB_hydrolase_3"/>
</dbReference>
<dbReference type="PANTHER" id="PTHR48081">
    <property type="entry name" value="AB HYDROLASE SUPERFAMILY PROTEIN C4A8.06C"/>
    <property type="match status" value="1"/>
</dbReference>
<sequence length="314" mass="33270">MALDDATMALLAELGKDAGPPIHELSIEEARAIGGALAGLSGAGPDLHAVREDTVPADDGYPIPVRVFIPSENSSGVMVYFHGGGWVIGSMADYDTLARKLAAETNCVVVLPDYRLAPEYAYPTAARDAWDVTNWTAASWPTEPLVVAGDSAGGNLAAVVAQQAVARGGPAMVLQILCYPVTDHHLDTVSYLDPANQLLLDRDLMIWFWDQYAPDPATRANPDASPLQGRLAGTPRALVLLAEHDVLRDEGEAYARALAESGVPVTMTIFDGQMHGFFQLVNVLPGAELAVRAVGNEVRSVIGGPVVDMQPPLV</sequence>